<dbReference type="InterPro" id="IPR019243">
    <property type="entry name" value="DUF2202"/>
</dbReference>
<dbReference type="GO" id="GO:0016491">
    <property type="term" value="F:oxidoreductase activity"/>
    <property type="evidence" value="ECO:0007669"/>
    <property type="project" value="InterPro"/>
</dbReference>
<reference evidence="2 3" key="1">
    <citation type="journal article" date="2016" name="Front. Microbiol.">
        <title>Microevolution Analysis of Bacillus coahuilensis Unveils Differences in Phosphorus Acquisition Strategies and Their Regulation.</title>
        <authorList>
            <person name="Gomez-Lunar Z."/>
            <person name="Hernandez-Gonzalez I."/>
            <person name="Rodriguez-Torres M.D."/>
            <person name="Souza V."/>
            <person name="Olmedo-Alvarez G."/>
        </authorList>
    </citation>
    <scope>NUCLEOTIDE SEQUENCE [LARGE SCALE GENOMIC DNA]</scope>
    <source>
        <strain evidence="3">p1.1.43</strain>
    </source>
</reference>
<dbReference type="Gene3D" id="1.20.1260.10">
    <property type="match status" value="1"/>
</dbReference>
<sequence>MDYNISNVRKKSKHQLVERLEIAINGEFSAIDCYSKLIRKAPTQHDKKVLREIIEDEKRHLEEFKTIYYGVTGRWPKPKIIESCPKNYVDAIEAAFQDEQMTVDSYLDLSSNLYNKESNLVKRAAMDEQNHAVWFLYLLNQSKYMNETRQNEALYGAKGALQDQDLTLPKMLTYAIQDEYVAQARYRAIINTFGSIRPFTTIQQAELRHIMLLTPLFSAYQIPIPEDYSSQFVTPPTSLKSAFQQGVEGEIENIAMYDKFLSLPIPEDVQRVFTLVRNASVNHLQAFRRGLQR</sequence>
<dbReference type="Proteomes" id="UP000074108">
    <property type="component" value="Unassembled WGS sequence"/>
</dbReference>
<dbReference type="PATRIC" id="fig|1150625.3.peg.3641"/>
<dbReference type="GO" id="GO:0046872">
    <property type="term" value="F:metal ion binding"/>
    <property type="evidence" value="ECO:0007669"/>
    <property type="project" value="InterPro"/>
</dbReference>
<comment type="caution">
    <text evidence="2">The sequence shown here is derived from an EMBL/GenBank/DDBJ whole genome shotgun (WGS) entry which is preliminary data.</text>
</comment>
<gene>
    <name evidence="2" type="ORF">Q75_17335</name>
</gene>
<dbReference type="STRING" id="1150625.Q75_17335"/>
<name>A0A147K3T2_9BACI</name>
<dbReference type="Pfam" id="PF02915">
    <property type="entry name" value="Rubrerythrin"/>
    <property type="match status" value="1"/>
</dbReference>
<evidence type="ECO:0000259" key="1">
    <source>
        <dbReference type="Pfam" id="PF02915"/>
    </source>
</evidence>
<dbReference type="EMBL" id="LDYG01000059">
    <property type="protein sequence ID" value="KUP03902.1"/>
    <property type="molecule type" value="Genomic_DNA"/>
</dbReference>
<evidence type="ECO:0000313" key="3">
    <source>
        <dbReference type="Proteomes" id="UP000074108"/>
    </source>
</evidence>
<protein>
    <recommendedName>
        <fullName evidence="1">Rubrerythrin diiron-binding domain-containing protein</fullName>
    </recommendedName>
</protein>
<keyword evidence="3" id="KW-1185">Reference proteome</keyword>
<dbReference type="RefSeq" id="WP_059352140.1">
    <property type="nucleotide sequence ID" value="NZ_LDYG01000059.1"/>
</dbReference>
<dbReference type="CDD" id="cd00657">
    <property type="entry name" value="Ferritin_like"/>
    <property type="match status" value="1"/>
</dbReference>
<dbReference type="InterPro" id="IPR012347">
    <property type="entry name" value="Ferritin-like"/>
</dbReference>
<organism evidence="2 3">
    <name type="scientific">Bacillus coahuilensis p1.1.43</name>
    <dbReference type="NCBI Taxonomy" id="1150625"/>
    <lineage>
        <taxon>Bacteria</taxon>
        <taxon>Bacillati</taxon>
        <taxon>Bacillota</taxon>
        <taxon>Bacilli</taxon>
        <taxon>Bacillales</taxon>
        <taxon>Bacillaceae</taxon>
        <taxon>Bacillus</taxon>
    </lineage>
</organism>
<dbReference type="Gene3D" id="1.20.120.660">
    <property type="entry name" value="IL-4 antagonist (De novo design) like domain"/>
    <property type="match status" value="1"/>
</dbReference>
<feature type="domain" description="Rubrerythrin diiron-binding" evidence="1">
    <location>
        <begin position="18"/>
        <end position="68"/>
    </location>
</feature>
<accession>A0A147K3T2</accession>
<dbReference type="SUPFAM" id="SSF47240">
    <property type="entry name" value="Ferritin-like"/>
    <property type="match status" value="2"/>
</dbReference>
<dbReference type="AlphaFoldDB" id="A0A147K3T2"/>
<evidence type="ECO:0000313" key="2">
    <source>
        <dbReference type="EMBL" id="KUP03902.1"/>
    </source>
</evidence>
<dbReference type="InterPro" id="IPR003251">
    <property type="entry name" value="Rr_diiron-bd_dom"/>
</dbReference>
<proteinExistence type="predicted"/>
<dbReference type="CDD" id="cd01048">
    <property type="entry name" value="Ferritin_like_AB2"/>
    <property type="match status" value="1"/>
</dbReference>
<dbReference type="InterPro" id="IPR009078">
    <property type="entry name" value="Ferritin-like_SF"/>
</dbReference>
<dbReference type="OrthoDB" id="573482at2"/>